<dbReference type="eggNOG" id="ENOG5032SGE">
    <property type="taxonomic scope" value="Bacteria"/>
</dbReference>
<dbReference type="OrthoDB" id="5393676at2"/>
<dbReference type="PATRIC" id="fig|411473.3.peg.2810"/>
<evidence type="ECO:0000313" key="1">
    <source>
        <dbReference type="EMBL" id="ERJ87373.1"/>
    </source>
</evidence>
<evidence type="ECO:0000313" key="2">
    <source>
        <dbReference type="Proteomes" id="UP000016662"/>
    </source>
</evidence>
<keyword evidence="2" id="KW-1185">Reference proteome</keyword>
<dbReference type="InterPro" id="IPR024523">
    <property type="entry name" value="DUF3793"/>
</dbReference>
<dbReference type="RefSeq" id="WP_021681657.1">
    <property type="nucleotide sequence ID" value="NZ_KI260360.1"/>
</dbReference>
<evidence type="ECO:0008006" key="3">
    <source>
        <dbReference type="Google" id="ProtNLM"/>
    </source>
</evidence>
<dbReference type="HOGENOM" id="CLU_080981_1_0_9"/>
<gene>
    <name evidence="1" type="ORF">RUMCAL_03347</name>
</gene>
<sequence length="190" mass="21822">MSERECRTFEKKLAHFTAPTLLGIKCASLVSLSREEFDIPAYAAAFNAQAVRGGLQMQIMCRCQKRQLVLLYRPKLLQKRLEQPEIRRFLLRYGYTADMDLAACLMRLQNRIAEKPEFPHEIGIFLGYPLEDVDGFITHQGENCKLCGCWKVYGNVEQARRTFASYEKCRVFLCAKLSKGCNILQALKIS</sequence>
<dbReference type="Proteomes" id="UP000016662">
    <property type="component" value="Unassembled WGS sequence"/>
</dbReference>
<dbReference type="GeneID" id="93693943"/>
<dbReference type="Pfam" id="PF12672">
    <property type="entry name" value="DUF3793"/>
    <property type="match status" value="1"/>
</dbReference>
<organism evidence="1 2">
    <name type="scientific">Ruminococcus callidus ATCC 27760</name>
    <dbReference type="NCBI Taxonomy" id="411473"/>
    <lineage>
        <taxon>Bacteria</taxon>
        <taxon>Bacillati</taxon>
        <taxon>Bacillota</taxon>
        <taxon>Clostridia</taxon>
        <taxon>Eubacteriales</taxon>
        <taxon>Oscillospiraceae</taxon>
        <taxon>Ruminococcus</taxon>
    </lineage>
</organism>
<proteinExistence type="predicted"/>
<comment type="caution">
    <text evidence="1">The sequence shown here is derived from an EMBL/GenBank/DDBJ whole genome shotgun (WGS) entry which is preliminary data.</text>
</comment>
<dbReference type="EMBL" id="AWVF01000446">
    <property type="protein sequence ID" value="ERJ87373.1"/>
    <property type="molecule type" value="Genomic_DNA"/>
</dbReference>
<name>U2LJT4_9FIRM</name>
<accession>U2LJT4</accession>
<reference evidence="1 2" key="1">
    <citation type="submission" date="2013-07" db="EMBL/GenBank/DDBJ databases">
        <authorList>
            <person name="Weinstock G."/>
            <person name="Sodergren E."/>
            <person name="Wylie T."/>
            <person name="Fulton L."/>
            <person name="Fulton R."/>
            <person name="Fronick C."/>
            <person name="O'Laughlin M."/>
            <person name="Godfrey J."/>
            <person name="Miner T."/>
            <person name="Herter B."/>
            <person name="Appelbaum E."/>
            <person name="Cordes M."/>
            <person name="Lek S."/>
            <person name="Wollam A."/>
            <person name="Pepin K.H."/>
            <person name="Palsikar V.B."/>
            <person name="Mitreva M."/>
            <person name="Wilson R.K."/>
        </authorList>
    </citation>
    <scope>NUCLEOTIDE SEQUENCE [LARGE SCALE GENOMIC DNA]</scope>
    <source>
        <strain evidence="1 2">ATCC 27760</strain>
    </source>
</reference>
<dbReference type="STRING" id="411473.RUMCAL_03347"/>
<dbReference type="AlphaFoldDB" id="U2LJT4"/>
<protein>
    <recommendedName>
        <fullName evidence="3">DUF3793 domain-containing protein</fullName>
    </recommendedName>
</protein>